<dbReference type="SUPFAM" id="SSF52540">
    <property type="entry name" value="P-loop containing nucleoside triphosphate hydrolases"/>
    <property type="match status" value="1"/>
</dbReference>
<dbReference type="EMBL" id="FZQB01000029">
    <property type="protein sequence ID" value="SNT76812.1"/>
    <property type="molecule type" value="Genomic_DNA"/>
</dbReference>
<organism evidence="1 2">
    <name type="scientific">Paracoccus seriniphilus</name>
    <dbReference type="NCBI Taxonomy" id="184748"/>
    <lineage>
        <taxon>Bacteria</taxon>
        <taxon>Pseudomonadati</taxon>
        <taxon>Pseudomonadota</taxon>
        <taxon>Alphaproteobacteria</taxon>
        <taxon>Rhodobacterales</taxon>
        <taxon>Paracoccaceae</taxon>
        <taxon>Paracoccus</taxon>
    </lineage>
</organism>
<dbReference type="RefSeq" id="WP_179217812.1">
    <property type="nucleotide sequence ID" value="NZ_CP067132.1"/>
</dbReference>
<dbReference type="Proteomes" id="UP000198307">
    <property type="component" value="Unassembled WGS sequence"/>
</dbReference>
<dbReference type="InterPro" id="IPR027417">
    <property type="entry name" value="P-loop_NTPase"/>
</dbReference>
<name>A0A239Q3P0_9RHOB</name>
<accession>A0A239Q3P0</accession>
<keyword evidence="2" id="KW-1185">Reference proteome</keyword>
<dbReference type="Pfam" id="PF05621">
    <property type="entry name" value="TniB"/>
    <property type="match status" value="1"/>
</dbReference>
<dbReference type="InterPro" id="IPR008868">
    <property type="entry name" value="TniB"/>
</dbReference>
<evidence type="ECO:0000313" key="1">
    <source>
        <dbReference type="EMBL" id="SNT76812.1"/>
    </source>
</evidence>
<proteinExistence type="predicted"/>
<dbReference type="AlphaFoldDB" id="A0A239Q3P0"/>
<gene>
    <name evidence="1" type="ORF">SAMN05444959_12911</name>
</gene>
<reference evidence="1 2" key="1">
    <citation type="submission" date="2017-07" db="EMBL/GenBank/DDBJ databases">
        <authorList>
            <person name="Sun Z.S."/>
            <person name="Albrecht U."/>
            <person name="Echele G."/>
            <person name="Lee C.C."/>
        </authorList>
    </citation>
    <scope>NUCLEOTIDE SEQUENCE [LARGE SCALE GENOMIC DNA]</scope>
    <source>
        <strain evidence="1 2">DSM 14827</strain>
    </source>
</reference>
<evidence type="ECO:0000313" key="2">
    <source>
        <dbReference type="Proteomes" id="UP000198307"/>
    </source>
</evidence>
<dbReference type="Gene3D" id="3.40.50.300">
    <property type="entry name" value="P-loop containing nucleotide triphosphate hydrolases"/>
    <property type="match status" value="1"/>
</dbReference>
<sequence length="313" mass="34959">MDKRGTDPFRVSAELRANYIETARDKILQEHFELLLQHDAKGQPMAKPVTFTSTGETHGIVLVEGPGGGKTSLVHHFLKTHPALQSEEPGHKPWIGVRVPSPATLKSLGLEILRATGYPEVSSKRKEWDIWRLVRFRMQQLGTAVLWIDEAHDLFRAGKAIEDILKMLKSVMQGEGAVIVILTGIDSLWNIASYDDQVKRRYSKVTLPTISASTHEKMLRGIMEKFCKDAGLVPDAGSDIIHRLVYASRSRFGRCIENIIAAIETALRKGDGQLTAQHFAHSWAMQEGVMPGKNVFLSPRWAQIDLTKLHEAA</sequence>
<protein>
    <submittedName>
        <fullName evidence="1">TniB protein</fullName>
    </submittedName>
</protein>